<evidence type="ECO:0000313" key="2">
    <source>
        <dbReference type="EMBL" id="RAL50999.1"/>
    </source>
</evidence>
<feature type="compositionally biased region" description="Polar residues" evidence="1">
    <location>
        <begin position="14"/>
        <end position="36"/>
    </location>
</feature>
<evidence type="ECO:0000256" key="1">
    <source>
        <dbReference type="SAM" id="MobiDB-lite"/>
    </source>
</evidence>
<keyword evidence="3" id="KW-1185">Reference proteome</keyword>
<reference evidence="2 3" key="1">
    <citation type="submission" date="2018-06" db="EMBL/GenBank/DDBJ databases">
        <title>The Genome of Cuscuta australis (Dodder) Provides Insight into the Evolution of Plant Parasitism.</title>
        <authorList>
            <person name="Liu H."/>
        </authorList>
    </citation>
    <scope>NUCLEOTIDE SEQUENCE [LARGE SCALE GENOMIC DNA]</scope>
    <source>
        <strain evidence="3">cv. Yunnan</strain>
        <tissue evidence="2">Vines</tissue>
    </source>
</reference>
<dbReference type="EMBL" id="NQVE01000054">
    <property type="protein sequence ID" value="RAL50999.1"/>
    <property type="molecule type" value="Genomic_DNA"/>
</dbReference>
<comment type="caution">
    <text evidence="2">The sequence shown here is derived from an EMBL/GenBank/DDBJ whole genome shotgun (WGS) entry which is preliminary data.</text>
</comment>
<dbReference type="AlphaFoldDB" id="A0A328E2Y6"/>
<organism evidence="2 3">
    <name type="scientific">Cuscuta australis</name>
    <dbReference type="NCBI Taxonomy" id="267555"/>
    <lineage>
        <taxon>Eukaryota</taxon>
        <taxon>Viridiplantae</taxon>
        <taxon>Streptophyta</taxon>
        <taxon>Embryophyta</taxon>
        <taxon>Tracheophyta</taxon>
        <taxon>Spermatophyta</taxon>
        <taxon>Magnoliopsida</taxon>
        <taxon>eudicotyledons</taxon>
        <taxon>Gunneridae</taxon>
        <taxon>Pentapetalae</taxon>
        <taxon>asterids</taxon>
        <taxon>lamiids</taxon>
        <taxon>Solanales</taxon>
        <taxon>Convolvulaceae</taxon>
        <taxon>Cuscuteae</taxon>
        <taxon>Cuscuta</taxon>
        <taxon>Cuscuta subgen. Grammica</taxon>
        <taxon>Cuscuta sect. Cleistogrammica</taxon>
    </lineage>
</organism>
<gene>
    <name evidence="2" type="ORF">DM860_005355</name>
</gene>
<evidence type="ECO:0000313" key="3">
    <source>
        <dbReference type="Proteomes" id="UP000249390"/>
    </source>
</evidence>
<dbReference type="Proteomes" id="UP000249390">
    <property type="component" value="Unassembled WGS sequence"/>
</dbReference>
<proteinExistence type="predicted"/>
<name>A0A328E2Y6_9ASTE</name>
<protein>
    <submittedName>
        <fullName evidence="2">Uncharacterized protein</fullName>
    </submittedName>
</protein>
<sequence length="145" mass="16391">MAASSTQSDEKQQQEPQANGYTQTHQSVPITAQTKTNRTHHQSCKERMKGMMMPNKMMKLHHAGRQQQQPAAFEATHRRAADNETMKTKKKKKKETHCMPKIRDHLKNFKAKNSKTKEKTNGSSSSSSSDDENDHGKAGSRKAKN</sequence>
<feature type="compositionally biased region" description="Basic and acidic residues" evidence="1">
    <location>
        <begin position="75"/>
        <end position="87"/>
    </location>
</feature>
<feature type="region of interest" description="Disordered" evidence="1">
    <location>
        <begin position="1"/>
        <end position="145"/>
    </location>
</feature>
<accession>A0A328E2Y6</accession>
<feature type="compositionally biased region" description="Basic and acidic residues" evidence="1">
    <location>
        <begin position="96"/>
        <end position="107"/>
    </location>
</feature>